<reference evidence="2" key="1">
    <citation type="journal article" date="2022" name="bioRxiv">
        <title>Sequencing and chromosome-scale assembly of the giantPleurodeles waltlgenome.</title>
        <authorList>
            <person name="Brown T."/>
            <person name="Elewa A."/>
            <person name="Iarovenko S."/>
            <person name="Subramanian E."/>
            <person name="Araus A.J."/>
            <person name="Petzold A."/>
            <person name="Susuki M."/>
            <person name="Suzuki K.-i.T."/>
            <person name="Hayashi T."/>
            <person name="Toyoda A."/>
            <person name="Oliveira C."/>
            <person name="Osipova E."/>
            <person name="Leigh N.D."/>
            <person name="Simon A."/>
            <person name="Yun M.H."/>
        </authorList>
    </citation>
    <scope>NUCLEOTIDE SEQUENCE</scope>
    <source>
        <strain evidence="2">20211129_DDA</strain>
        <tissue evidence="2">Liver</tissue>
    </source>
</reference>
<feature type="region of interest" description="Disordered" evidence="1">
    <location>
        <begin position="48"/>
        <end position="69"/>
    </location>
</feature>
<dbReference type="EMBL" id="JANPWB010000013">
    <property type="protein sequence ID" value="KAJ1108397.1"/>
    <property type="molecule type" value="Genomic_DNA"/>
</dbReference>
<evidence type="ECO:0000313" key="2">
    <source>
        <dbReference type="EMBL" id="KAJ1108397.1"/>
    </source>
</evidence>
<keyword evidence="3" id="KW-1185">Reference proteome</keyword>
<name>A0AAV7MYZ3_PLEWA</name>
<dbReference type="AlphaFoldDB" id="A0AAV7MYZ3"/>
<evidence type="ECO:0000256" key="1">
    <source>
        <dbReference type="SAM" id="MobiDB-lite"/>
    </source>
</evidence>
<accession>A0AAV7MYZ3</accession>
<gene>
    <name evidence="2" type="ORF">NDU88_005773</name>
</gene>
<organism evidence="2 3">
    <name type="scientific">Pleurodeles waltl</name>
    <name type="common">Iberian ribbed newt</name>
    <dbReference type="NCBI Taxonomy" id="8319"/>
    <lineage>
        <taxon>Eukaryota</taxon>
        <taxon>Metazoa</taxon>
        <taxon>Chordata</taxon>
        <taxon>Craniata</taxon>
        <taxon>Vertebrata</taxon>
        <taxon>Euteleostomi</taxon>
        <taxon>Amphibia</taxon>
        <taxon>Batrachia</taxon>
        <taxon>Caudata</taxon>
        <taxon>Salamandroidea</taxon>
        <taxon>Salamandridae</taxon>
        <taxon>Pleurodelinae</taxon>
        <taxon>Pleurodeles</taxon>
    </lineage>
</organism>
<comment type="caution">
    <text evidence="2">The sequence shown here is derived from an EMBL/GenBank/DDBJ whole genome shotgun (WGS) entry which is preliminary data.</text>
</comment>
<protein>
    <submittedName>
        <fullName evidence="2">Uncharacterized protein</fullName>
    </submittedName>
</protein>
<evidence type="ECO:0000313" key="3">
    <source>
        <dbReference type="Proteomes" id="UP001066276"/>
    </source>
</evidence>
<sequence length="69" mass="7636">MRRRSPRQRCTVRGLRGFVREDSRRSARGLFGEMEPGELGERSAAVMDKSGARRAGEVTSCPPYDPAAP</sequence>
<dbReference type="Proteomes" id="UP001066276">
    <property type="component" value="Chromosome 9"/>
</dbReference>
<proteinExistence type="predicted"/>